<feature type="compositionally biased region" description="Polar residues" evidence="1">
    <location>
        <begin position="155"/>
        <end position="167"/>
    </location>
</feature>
<sequence>MAESGRKNLVWDIRRSLLTLSAEELFQIAKGVVPVLEEGQPELTEGDHESCFNHISSFMYSKHLLESEDSGMVQLLILKDTIDTVVMNRNVLLLSDNRGDLELDTAPAPTQTVHVAPSTGSDISRTQQTVQEINTGIITDQMLGHTDNPGPPSSTLPSRHSNVSTASPVRPKLTSEVAETTNADLLEMLTSYEELGKRLRQSIMTPTAQSPEGFTLLPAQTSGARSDSSYKSSTSQSAAHQGREGMISLRELSYLQRREFKVQGGQVGDHSSDISYSNVCKQIEEGIKEGFPDTEIVRSVLRIIKPGTFKDMLINKDDLTVTELKGFLQAHLREKNSTELFQELMCARQDDNETPQQFLYRVIGLKQRVLFTSKLSDTGIKYNAATVQDVFLHTVYQGLGQKHNDIRRELKPLLSNSEVGDETILRHVMRITSRSRGRRTGNVVMVYHIVNLGI</sequence>
<feature type="region of interest" description="Disordered" evidence="1">
    <location>
        <begin position="140"/>
        <end position="176"/>
    </location>
</feature>
<dbReference type="EMBL" id="JAGKHQ010000018">
    <property type="protein sequence ID" value="KAG7486310.1"/>
    <property type="molecule type" value="Genomic_DNA"/>
</dbReference>
<evidence type="ECO:0000313" key="2">
    <source>
        <dbReference type="EMBL" id="KAG7486310.1"/>
    </source>
</evidence>
<proteinExistence type="predicted"/>
<comment type="caution">
    <text evidence="2">The sequence shown here is derived from an EMBL/GenBank/DDBJ whole genome shotgun (WGS) entry which is preliminary data.</text>
</comment>
<protein>
    <submittedName>
        <fullName evidence="2">Uncharacterized protein</fullName>
    </submittedName>
</protein>
<reference evidence="2 3" key="1">
    <citation type="journal article" date="2021" name="Sci. Rep.">
        <title>Chromosome anchoring in Senegalese sole (Solea senegalensis) reveals sex-associated markers and genome rearrangements in flatfish.</title>
        <authorList>
            <person name="Guerrero-Cozar I."/>
            <person name="Gomez-Garrido J."/>
            <person name="Berbel C."/>
            <person name="Martinez-Blanch J.F."/>
            <person name="Alioto T."/>
            <person name="Claros M.G."/>
            <person name="Gagnaire P.A."/>
            <person name="Manchado M."/>
        </authorList>
    </citation>
    <scope>NUCLEOTIDE SEQUENCE [LARGE SCALE GENOMIC DNA]</scope>
    <source>
        <strain evidence="2">Sse05_10M</strain>
    </source>
</reference>
<feature type="compositionally biased region" description="Polar residues" evidence="1">
    <location>
        <begin position="206"/>
        <end position="225"/>
    </location>
</feature>
<name>A0AAV6QCT2_SOLSE</name>
<accession>A0AAV6QCT2</accession>
<keyword evidence="3" id="KW-1185">Reference proteome</keyword>
<feature type="compositionally biased region" description="Low complexity" evidence="1">
    <location>
        <begin position="226"/>
        <end position="237"/>
    </location>
</feature>
<feature type="region of interest" description="Disordered" evidence="1">
    <location>
        <begin position="206"/>
        <end position="243"/>
    </location>
</feature>
<organism evidence="2 3">
    <name type="scientific">Solea senegalensis</name>
    <name type="common">Senegalese sole</name>
    <dbReference type="NCBI Taxonomy" id="28829"/>
    <lineage>
        <taxon>Eukaryota</taxon>
        <taxon>Metazoa</taxon>
        <taxon>Chordata</taxon>
        <taxon>Craniata</taxon>
        <taxon>Vertebrata</taxon>
        <taxon>Euteleostomi</taxon>
        <taxon>Actinopterygii</taxon>
        <taxon>Neopterygii</taxon>
        <taxon>Teleostei</taxon>
        <taxon>Neoteleostei</taxon>
        <taxon>Acanthomorphata</taxon>
        <taxon>Carangaria</taxon>
        <taxon>Pleuronectiformes</taxon>
        <taxon>Pleuronectoidei</taxon>
        <taxon>Soleidae</taxon>
        <taxon>Solea</taxon>
    </lineage>
</organism>
<evidence type="ECO:0000256" key="1">
    <source>
        <dbReference type="SAM" id="MobiDB-lite"/>
    </source>
</evidence>
<evidence type="ECO:0000313" key="3">
    <source>
        <dbReference type="Proteomes" id="UP000693946"/>
    </source>
</evidence>
<gene>
    <name evidence="2" type="ORF">JOB18_029110</name>
</gene>
<dbReference type="Proteomes" id="UP000693946">
    <property type="component" value="Linkage Group LG6"/>
</dbReference>
<dbReference type="AlphaFoldDB" id="A0AAV6QCT2"/>